<dbReference type="AlphaFoldDB" id="A0A2S0HXS0"/>
<name>A0A2S0HXS0_9FLAO</name>
<organism evidence="1 2">
    <name type="scientific">Pukyongia salina</name>
    <dbReference type="NCBI Taxonomy" id="2094025"/>
    <lineage>
        <taxon>Bacteria</taxon>
        <taxon>Pseudomonadati</taxon>
        <taxon>Bacteroidota</taxon>
        <taxon>Flavobacteriia</taxon>
        <taxon>Flavobacteriales</taxon>
        <taxon>Flavobacteriaceae</taxon>
        <taxon>Pukyongia</taxon>
    </lineage>
</organism>
<keyword evidence="2" id="KW-1185">Reference proteome</keyword>
<accession>A0A2S0HXS0</accession>
<dbReference type="Proteomes" id="UP000238442">
    <property type="component" value="Chromosome"/>
</dbReference>
<evidence type="ECO:0000313" key="2">
    <source>
        <dbReference type="Proteomes" id="UP000238442"/>
    </source>
</evidence>
<reference evidence="1 2" key="1">
    <citation type="submission" date="2018-02" db="EMBL/GenBank/DDBJ databases">
        <title>Genomic analysis of the strain RR4-38 isolated from a seawater recirculating aquaculture system.</title>
        <authorList>
            <person name="Kim Y.-S."/>
            <person name="Jang Y.H."/>
            <person name="Kim K.-H."/>
        </authorList>
    </citation>
    <scope>NUCLEOTIDE SEQUENCE [LARGE SCALE GENOMIC DNA]</scope>
    <source>
        <strain evidence="1 2">RR4-38</strain>
    </source>
</reference>
<proteinExistence type="predicted"/>
<protein>
    <submittedName>
        <fullName evidence="1">Uncharacterized protein</fullName>
    </submittedName>
</protein>
<evidence type="ECO:0000313" key="1">
    <source>
        <dbReference type="EMBL" id="AVI50973.1"/>
    </source>
</evidence>
<dbReference type="KEGG" id="aue:C5O00_07205"/>
<gene>
    <name evidence="1" type="ORF">C5O00_07205</name>
</gene>
<dbReference type="EMBL" id="CP027062">
    <property type="protein sequence ID" value="AVI50973.1"/>
    <property type="molecule type" value="Genomic_DNA"/>
</dbReference>
<sequence length="84" mass="9873">MSSEELVVNKKHIIKIKVRAQPCKSSVQNMRRKLRDSGAKRREVFERFLLKAKNSSAKCPFFCFVFFRHVKKLKKTIKAMVKST</sequence>